<evidence type="ECO:0000313" key="1">
    <source>
        <dbReference type="EMBL" id="MBW0504342.1"/>
    </source>
</evidence>
<evidence type="ECO:0000313" key="2">
    <source>
        <dbReference type="Proteomes" id="UP000765509"/>
    </source>
</evidence>
<name>A0A9Q3HHE6_9BASI</name>
<gene>
    <name evidence="1" type="ORF">O181_044057</name>
</gene>
<protein>
    <submittedName>
        <fullName evidence="1">Uncharacterized protein</fullName>
    </submittedName>
</protein>
<proteinExistence type="predicted"/>
<reference evidence="1" key="1">
    <citation type="submission" date="2021-03" db="EMBL/GenBank/DDBJ databases">
        <title>Draft genome sequence of rust myrtle Austropuccinia psidii MF-1, a brazilian biotype.</title>
        <authorList>
            <person name="Quecine M.C."/>
            <person name="Pachon D.M.R."/>
            <person name="Bonatelli M.L."/>
            <person name="Correr F.H."/>
            <person name="Franceschini L.M."/>
            <person name="Leite T.F."/>
            <person name="Margarido G.R.A."/>
            <person name="Almeida C.A."/>
            <person name="Ferrarezi J.A."/>
            <person name="Labate C.A."/>
        </authorList>
    </citation>
    <scope>NUCLEOTIDE SEQUENCE</scope>
    <source>
        <strain evidence="1">MF-1</strain>
    </source>
</reference>
<organism evidence="1 2">
    <name type="scientific">Austropuccinia psidii MF-1</name>
    <dbReference type="NCBI Taxonomy" id="1389203"/>
    <lineage>
        <taxon>Eukaryota</taxon>
        <taxon>Fungi</taxon>
        <taxon>Dikarya</taxon>
        <taxon>Basidiomycota</taxon>
        <taxon>Pucciniomycotina</taxon>
        <taxon>Pucciniomycetes</taxon>
        <taxon>Pucciniales</taxon>
        <taxon>Sphaerophragmiaceae</taxon>
        <taxon>Austropuccinia</taxon>
    </lineage>
</organism>
<dbReference type="Proteomes" id="UP000765509">
    <property type="component" value="Unassembled WGS sequence"/>
</dbReference>
<comment type="caution">
    <text evidence="1">The sequence shown here is derived from an EMBL/GenBank/DDBJ whole genome shotgun (WGS) entry which is preliminary data.</text>
</comment>
<dbReference type="EMBL" id="AVOT02017871">
    <property type="protein sequence ID" value="MBW0504342.1"/>
    <property type="molecule type" value="Genomic_DNA"/>
</dbReference>
<keyword evidence="2" id="KW-1185">Reference proteome</keyword>
<sequence>MIQHKLIPSVAPGCLWSDDTQKSLNETDNPFETKRLSVFLRGLENLRQTTFGVTNRGECLQRRTGSIFAICSHTAHDDNCNTLKTNKSQNNTLISYTVDHPTTLNYTRIASS</sequence>
<accession>A0A9Q3HHE6</accession>
<dbReference type="AlphaFoldDB" id="A0A9Q3HHE6"/>